<proteinExistence type="predicted"/>
<evidence type="ECO:0000313" key="3">
    <source>
        <dbReference type="Proteomes" id="UP000001194"/>
    </source>
</evidence>
<feature type="compositionally biased region" description="Basic residues" evidence="1">
    <location>
        <begin position="1"/>
        <end position="10"/>
    </location>
</feature>
<evidence type="ECO:0000313" key="2">
    <source>
        <dbReference type="EMBL" id="EDR16005.1"/>
    </source>
</evidence>
<dbReference type="HOGENOM" id="CLU_2469474_0_0_1"/>
<dbReference type="Proteomes" id="UP000001194">
    <property type="component" value="Unassembled WGS sequence"/>
</dbReference>
<feature type="region of interest" description="Disordered" evidence="1">
    <location>
        <begin position="1"/>
        <end position="58"/>
    </location>
</feature>
<dbReference type="RefSeq" id="XP_001874213.1">
    <property type="nucleotide sequence ID" value="XM_001874178.1"/>
</dbReference>
<dbReference type="EMBL" id="DS547091">
    <property type="protein sequence ID" value="EDR16005.1"/>
    <property type="molecule type" value="Genomic_DNA"/>
</dbReference>
<feature type="compositionally biased region" description="Basic residues" evidence="1">
    <location>
        <begin position="39"/>
        <end position="49"/>
    </location>
</feature>
<sequence length="88" mass="10028">MTGSRGKTHQKSITNSATQIKTCKEATNIKEGRKECTRSRTKRRPRQNNKHGVCPLDKNHIRPRHRLWIGQGTWQSSKCASANVDEDS</sequence>
<feature type="compositionally biased region" description="Polar residues" evidence="1">
    <location>
        <begin position="11"/>
        <end position="21"/>
    </location>
</feature>
<dbReference type="InParanoid" id="B0CNU8"/>
<keyword evidence="3" id="KW-1185">Reference proteome</keyword>
<reference evidence="2 3" key="1">
    <citation type="journal article" date="2008" name="Nature">
        <title>The genome of Laccaria bicolor provides insights into mycorrhizal symbiosis.</title>
        <authorList>
            <person name="Martin F."/>
            <person name="Aerts A."/>
            <person name="Ahren D."/>
            <person name="Brun A."/>
            <person name="Danchin E.G.J."/>
            <person name="Duchaussoy F."/>
            <person name="Gibon J."/>
            <person name="Kohler A."/>
            <person name="Lindquist E."/>
            <person name="Pereda V."/>
            <person name="Salamov A."/>
            <person name="Shapiro H.J."/>
            <person name="Wuyts J."/>
            <person name="Blaudez D."/>
            <person name="Buee M."/>
            <person name="Brokstein P."/>
            <person name="Canbaeck B."/>
            <person name="Cohen D."/>
            <person name="Courty P.E."/>
            <person name="Coutinho P.M."/>
            <person name="Delaruelle C."/>
            <person name="Detter J.C."/>
            <person name="Deveau A."/>
            <person name="DiFazio S."/>
            <person name="Duplessis S."/>
            <person name="Fraissinet-Tachet L."/>
            <person name="Lucic E."/>
            <person name="Frey-Klett P."/>
            <person name="Fourrey C."/>
            <person name="Feussner I."/>
            <person name="Gay G."/>
            <person name="Grimwood J."/>
            <person name="Hoegger P.J."/>
            <person name="Jain P."/>
            <person name="Kilaru S."/>
            <person name="Labbe J."/>
            <person name="Lin Y.C."/>
            <person name="Legue V."/>
            <person name="Le Tacon F."/>
            <person name="Marmeisse R."/>
            <person name="Melayah D."/>
            <person name="Montanini B."/>
            <person name="Muratet M."/>
            <person name="Nehls U."/>
            <person name="Niculita-Hirzel H."/>
            <person name="Oudot-Le Secq M.P."/>
            <person name="Peter M."/>
            <person name="Quesneville H."/>
            <person name="Rajashekar B."/>
            <person name="Reich M."/>
            <person name="Rouhier N."/>
            <person name="Schmutz J."/>
            <person name="Yin T."/>
            <person name="Chalot M."/>
            <person name="Henrissat B."/>
            <person name="Kuees U."/>
            <person name="Lucas S."/>
            <person name="Van de Peer Y."/>
            <person name="Podila G.K."/>
            <person name="Polle A."/>
            <person name="Pukkila P.J."/>
            <person name="Richardson P.M."/>
            <person name="Rouze P."/>
            <person name="Sanders I.R."/>
            <person name="Stajich J.E."/>
            <person name="Tunlid A."/>
            <person name="Tuskan G."/>
            <person name="Grigoriev I.V."/>
        </authorList>
    </citation>
    <scope>NUCLEOTIDE SEQUENCE [LARGE SCALE GENOMIC DNA]</scope>
    <source>
        <strain evidence="3">S238N-H82 / ATCC MYA-4686</strain>
    </source>
</reference>
<organism evidence="3">
    <name type="scientific">Laccaria bicolor (strain S238N-H82 / ATCC MYA-4686)</name>
    <name type="common">Bicoloured deceiver</name>
    <name type="synonym">Laccaria laccata var. bicolor</name>
    <dbReference type="NCBI Taxonomy" id="486041"/>
    <lineage>
        <taxon>Eukaryota</taxon>
        <taxon>Fungi</taxon>
        <taxon>Dikarya</taxon>
        <taxon>Basidiomycota</taxon>
        <taxon>Agaricomycotina</taxon>
        <taxon>Agaricomycetes</taxon>
        <taxon>Agaricomycetidae</taxon>
        <taxon>Agaricales</taxon>
        <taxon>Agaricineae</taxon>
        <taxon>Hydnangiaceae</taxon>
        <taxon>Laccaria</taxon>
    </lineage>
</organism>
<gene>
    <name evidence="2" type="ORF">LACBIDRAFT_301570</name>
</gene>
<dbReference type="AlphaFoldDB" id="B0CNU8"/>
<accession>B0CNU8</accession>
<dbReference type="GeneID" id="6069269"/>
<feature type="compositionally biased region" description="Basic and acidic residues" evidence="1">
    <location>
        <begin position="22"/>
        <end position="38"/>
    </location>
</feature>
<protein>
    <submittedName>
        <fullName evidence="2">Predicted protein</fullName>
    </submittedName>
</protein>
<name>B0CNU8_LACBS</name>
<evidence type="ECO:0000256" key="1">
    <source>
        <dbReference type="SAM" id="MobiDB-lite"/>
    </source>
</evidence>
<dbReference type="KEGG" id="lbc:LACBIDRAFT_301570"/>